<reference evidence="3 4" key="1">
    <citation type="submission" date="2011-06" db="EMBL/GenBank/DDBJ databases">
        <authorList>
            <person name="Harkins D.M."/>
            <person name="Madupu R."/>
            <person name="Durkin A.S."/>
            <person name="Torralba M."/>
            <person name="Methe B."/>
            <person name="Sutton G.G."/>
            <person name="Nelson K.E."/>
        </authorList>
    </citation>
    <scope>NUCLEOTIDE SEQUENCE [LARGE SCALE GENOMIC DNA]</scope>
    <source>
        <strain evidence="3 4">SK1060</strain>
    </source>
</reference>
<organism evidence="3 4">
    <name type="scientific">Streptococcus constellatus subsp. pharyngis SK1060 = CCUG 46377</name>
    <dbReference type="NCBI Taxonomy" id="1035184"/>
    <lineage>
        <taxon>Bacteria</taxon>
        <taxon>Bacillati</taxon>
        <taxon>Bacillota</taxon>
        <taxon>Bacilli</taxon>
        <taxon>Lactobacillales</taxon>
        <taxon>Streptococcaceae</taxon>
        <taxon>Streptococcus</taxon>
        <taxon>Streptococcus anginosus group</taxon>
    </lineage>
</organism>
<evidence type="ECO:0000256" key="2">
    <source>
        <dbReference type="SAM" id="SignalP"/>
    </source>
</evidence>
<evidence type="ECO:0000313" key="3">
    <source>
        <dbReference type="EMBL" id="EGV10569.1"/>
    </source>
</evidence>
<dbReference type="eggNOG" id="COG1196">
    <property type="taxonomic scope" value="Bacteria"/>
</dbReference>
<evidence type="ECO:0000256" key="1">
    <source>
        <dbReference type="SAM" id="MobiDB-lite"/>
    </source>
</evidence>
<feature type="chain" id="PRO_5038762003" evidence="2">
    <location>
        <begin position="25"/>
        <end position="180"/>
    </location>
</feature>
<feature type="compositionally biased region" description="Low complexity" evidence="1">
    <location>
        <begin position="154"/>
        <end position="173"/>
    </location>
</feature>
<keyword evidence="2" id="KW-0732">Signal</keyword>
<dbReference type="AlphaFoldDB" id="F9P494"/>
<dbReference type="EMBL" id="AFUP01000001">
    <property type="protein sequence ID" value="EGV10569.1"/>
    <property type="molecule type" value="Genomic_DNA"/>
</dbReference>
<name>F9P494_STRCV</name>
<proteinExistence type="predicted"/>
<gene>
    <name evidence="3" type="ORF">HMPREF1042_0290</name>
</gene>
<feature type="signal peptide" evidence="2">
    <location>
        <begin position="1"/>
        <end position="24"/>
    </location>
</feature>
<evidence type="ECO:0000313" key="4">
    <source>
        <dbReference type="Proteomes" id="UP000003287"/>
    </source>
</evidence>
<sequence>MGNKVIKGTATGAIALATFGVANGATVQADEVVKPSTSLSSDVTAPKEHNIKVLDGVLLTKDGAAVTTTPTEKTVEEAHGIKQQADQAVTDQAGKVAESAQIEANSQKAVEDATAKVAEAEKNKAAATPDAIAQAEKGVADTQKEIAQNQKASDTAANATQKATDAATTQKQAVEQAQKG</sequence>
<accession>F9P494</accession>
<feature type="region of interest" description="Disordered" evidence="1">
    <location>
        <begin position="136"/>
        <end position="180"/>
    </location>
</feature>
<dbReference type="Proteomes" id="UP000003287">
    <property type="component" value="Unassembled WGS sequence"/>
</dbReference>
<protein>
    <submittedName>
        <fullName evidence="3">Conserved domain protein</fullName>
    </submittedName>
</protein>